<dbReference type="EMBL" id="MU157826">
    <property type="protein sequence ID" value="KAF9534462.1"/>
    <property type="molecule type" value="Genomic_DNA"/>
</dbReference>
<feature type="binding site" description="axial binding residue" evidence="9">
    <location>
        <position position="203"/>
    </location>
    <ligand>
        <name>heme</name>
        <dbReference type="ChEBI" id="CHEBI:30413"/>
    </ligand>
    <ligandPart>
        <name>Fe</name>
        <dbReference type="ChEBI" id="CHEBI:18248"/>
    </ligandPart>
</feature>
<evidence type="ECO:0000313" key="12">
    <source>
        <dbReference type="Proteomes" id="UP000807306"/>
    </source>
</evidence>
<keyword evidence="12" id="KW-1185">Reference proteome</keyword>
<sequence>MRSVPARRDPKFILQNALDFSQRDLHKTFQEWGKKYNSGIVHATAICKHFVAVNDLDIAEELFEHGATVYNDRPDSAVAKMIGWAGYNIALFPYGETTAVIGHLLYLLAEHPEVQKKAQEELDQYIGPPAPGSVPDAISEDDDYKGYLLPKGAVIWGNIWALTHDESKYSDPYTFKPERFLDEDGKLNEDSRVLAYGFGRRICVGKAVGSSTMWLVIACFLACFNIGLSKDEKGRPIPIKGDLIDKGGIT</sequence>
<dbReference type="PANTHER" id="PTHR46300:SF12">
    <property type="entry name" value="P450, PUTATIVE (EUROFUNG)-RELATED"/>
    <property type="match status" value="1"/>
</dbReference>
<dbReference type="GO" id="GO:0016705">
    <property type="term" value="F:oxidoreductase activity, acting on paired donors, with incorporation or reduction of molecular oxygen"/>
    <property type="evidence" value="ECO:0007669"/>
    <property type="project" value="InterPro"/>
</dbReference>
<evidence type="ECO:0000256" key="4">
    <source>
        <dbReference type="ARBA" id="ARBA00022617"/>
    </source>
</evidence>
<protein>
    <submittedName>
        <fullName evidence="11">Cytochrome P450</fullName>
    </submittedName>
</protein>
<keyword evidence="7 9" id="KW-0408">Iron</keyword>
<dbReference type="GO" id="GO:0004497">
    <property type="term" value="F:monooxygenase activity"/>
    <property type="evidence" value="ECO:0007669"/>
    <property type="project" value="UniProtKB-KW"/>
</dbReference>
<comment type="pathway">
    <text evidence="2">Secondary metabolite biosynthesis.</text>
</comment>
<dbReference type="PRINTS" id="PR00463">
    <property type="entry name" value="EP450I"/>
</dbReference>
<evidence type="ECO:0000256" key="7">
    <source>
        <dbReference type="ARBA" id="ARBA00023004"/>
    </source>
</evidence>
<dbReference type="InterPro" id="IPR002401">
    <property type="entry name" value="Cyt_P450_E_grp-I"/>
</dbReference>
<accession>A0A9P6ETA5</accession>
<dbReference type="Pfam" id="PF00067">
    <property type="entry name" value="p450"/>
    <property type="match status" value="2"/>
</dbReference>
<keyword evidence="10" id="KW-0472">Membrane</keyword>
<dbReference type="InterPro" id="IPR036396">
    <property type="entry name" value="Cyt_P450_sf"/>
</dbReference>
<evidence type="ECO:0000256" key="6">
    <source>
        <dbReference type="ARBA" id="ARBA00023002"/>
    </source>
</evidence>
<evidence type="ECO:0000313" key="11">
    <source>
        <dbReference type="EMBL" id="KAF9534462.1"/>
    </source>
</evidence>
<dbReference type="Proteomes" id="UP000807306">
    <property type="component" value="Unassembled WGS sequence"/>
</dbReference>
<comment type="caution">
    <text evidence="11">The sequence shown here is derived from an EMBL/GenBank/DDBJ whole genome shotgun (WGS) entry which is preliminary data.</text>
</comment>
<evidence type="ECO:0000256" key="8">
    <source>
        <dbReference type="ARBA" id="ARBA00023033"/>
    </source>
</evidence>
<comment type="cofactor">
    <cofactor evidence="1 9">
        <name>heme</name>
        <dbReference type="ChEBI" id="CHEBI:30413"/>
    </cofactor>
</comment>
<dbReference type="InterPro" id="IPR001128">
    <property type="entry name" value="Cyt_P450"/>
</dbReference>
<dbReference type="GO" id="GO:0020037">
    <property type="term" value="F:heme binding"/>
    <property type="evidence" value="ECO:0007669"/>
    <property type="project" value="InterPro"/>
</dbReference>
<keyword evidence="10" id="KW-0812">Transmembrane</keyword>
<evidence type="ECO:0000256" key="2">
    <source>
        <dbReference type="ARBA" id="ARBA00005179"/>
    </source>
</evidence>
<feature type="transmembrane region" description="Helical" evidence="10">
    <location>
        <begin position="211"/>
        <end position="228"/>
    </location>
</feature>
<dbReference type="AlphaFoldDB" id="A0A9P6ETA5"/>
<evidence type="ECO:0000256" key="10">
    <source>
        <dbReference type="SAM" id="Phobius"/>
    </source>
</evidence>
<keyword evidence="5 9" id="KW-0479">Metal-binding</keyword>
<organism evidence="11 12">
    <name type="scientific">Crepidotus variabilis</name>
    <dbReference type="NCBI Taxonomy" id="179855"/>
    <lineage>
        <taxon>Eukaryota</taxon>
        <taxon>Fungi</taxon>
        <taxon>Dikarya</taxon>
        <taxon>Basidiomycota</taxon>
        <taxon>Agaricomycotina</taxon>
        <taxon>Agaricomycetes</taxon>
        <taxon>Agaricomycetidae</taxon>
        <taxon>Agaricales</taxon>
        <taxon>Agaricineae</taxon>
        <taxon>Crepidotaceae</taxon>
        <taxon>Crepidotus</taxon>
    </lineage>
</organism>
<dbReference type="OrthoDB" id="3934656at2759"/>
<dbReference type="GO" id="GO:0005506">
    <property type="term" value="F:iron ion binding"/>
    <property type="evidence" value="ECO:0007669"/>
    <property type="project" value="InterPro"/>
</dbReference>
<gene>
    <name evidence="11" type="ORF">CPB83DRAFT_889448</name>
</gene>
<comment type="similarity">
    <text evidence="3">Belongs to the cytochrome P450 family.</text>
</comment>
<evidence type="ECO:0000256" key="3">
    <source>
        <dbReference type="ARBA" id="ARBA00010617"/>
    </source>
</evidence>
<proteinExistence type="inferred from homology"/>
<evidence type="ECO:0000256" key="5">
    <source>
        <dbReference type="ARBA" id="ARBA00022723"/>
    </source>
</evidence>
<dbReference type="PANTHER" id="PTHR46300">
    <property type="entry name" value="P450, PUTATIVE (EUROFUNG)-RELATED-RELATED"/>
    <property type="match status" value="1"/>
</dbReference>
<dbReference type="PRINTS" id="PR00385">
    <property type="entry name" value="P450"/>
</dbReference>
<evidence type="ECO:0000256" key="1">
    <source>
        <dbReference type="ARBA" id="ARBA00001971"/>
    </source>
</evidence>
<name>A0A9P6ETA5_9AGAR</name>
<reference evidence="11" key="1">
    <citation type="submission" date="2020-11" db="EMBL/GenBank/DDBJ databases">
        <authorList>
            <consortium name="DOE Joint Genome Institute"/>
            <person name="Ahrendt S."/>
            <person name="Riley R."/>
            <person name="Andreopoulos W."/>
            <person name="Labutti K."/>
            <person name="Pangilinan J."/>
            <person name="Ruiz-Duenas F.J."/>
            <person name="Barrasa J.M."/>
            <person name="Sanchez-Garcia M."/>
            <person name="Camarero S."/>
            <person name="Miyauchi S."/>
            <person name="Serrano A."/>
            <person name="Linde D."/>
            <person name="Babiker R."/>
            <person name="Drula E."/>
            <person name="Ayuso-Fernandez I."/>
            <person name="Pacheco R."/>
            <person name="Padilla G."/>
            <person name="Ferreira P."/>
            <person name="Barriuso J."/>
            <person name="Kellner H."/>
            <person name="Castanera R."/>
            <person name="Alfaro M."/>
            <person name="Ramirez L."/>
            <person name="Pisabarro A.G."/>
            <person name="Kuo A."/>
            <person name="Tritt A."/>
            <person name="Lipzen A."/>
            <person name="He G."/>
            <person name="Yan M."/>
            <person name="Ng V."/>
            <person name="Cullen D."/>
            <person name="Martin F."/>
            <person name="Rosso M.-N."/>
            <person name="Henrissat B."/>
            <person name="Hibbett D."/>
            <person name="Martinez A.T."/>
            <person name="Grigoriev I.V."/>
        </authorList>
    </citation>
    <scope>NUCLEOTIDE SEQUENCE</scope>
    <source>
        <strain evidence="11">CBS 506.95</strain>
    </source>
</reference>
<evidence type="ECO:0000256" key="9">
    <source>
        <dbReference type="PIRSR" id="PIRSR602401-1"/>
    </source>
</evidence>
<keyword evidence="6" id="KW-0560">Oxidoreductase</keyword>
<keyword evidence="10" id="KW-1133">Transmembrane helix</keyword>
<keyword evidence="8" id="KW-0503">Monooxygenase</keyword>
<dbReference type="SUPFAM" id="SSF48264">
    <property type="entry name" value="Cytochrome P450"/>
    <property type="match status" value="2"/>
</dbReference>
<keyword evidence="4 9" id="KW-0349">Heme</keyword>
<dbReference type="InterPro" id="IPR050364">
    <property type="entry name" value="Cytochrome_P450_fung"/>
</dbReference>
<dbReference type="Gene3D" id="1.10.630.10">
    <property type="entry name" value="Cytochrome P450"/>
    <property type="match status" value="2"/>
</dbReference>